<dbReference type="InterPro" id="IPR058033">
    <property type="entry name" value="ARM_TBCD_2nd"/>
</dbReference>
<evidence type="ECO:0000259" key="3">
    <source>
        <dbReference type="Pfam" id="PF12612"/>
    </source>
</evidence>
<organism evidence="5 6">
    <name type="scientific">Panaeolus cyanescens</name>
    <dbReference type="NCBI Taxonomy" id="181874"/>
    <lineage>
        <taxon>Eukaryota</taxon>
        <taxon>Fungi</taxon>
        <taxon>Dikarya</taxon>
        <taxon>Basidiomycota</taxon>
        <taxon>Agaricomycotina</taxon>
        <taxon>Agaricomycetes</taxon>
        <taxon>Agaricomycetidae</taxon>
        <taxon>Agaricales</taxon>
        <taxon>Agaricineae</taxon>
        <taxon>Galeropsidaceae</taxon>
        <taxon>Panaeolus</taxon>
    </lineage>
</organism>
<keyword evidence="1" id="KW-0143">Chaperone</keyword>
<dbReference type="GO" id="GO:0007021">
    <property type="term" value="P:tubulin complex assembly"/>
    <property type="evidence" value="ECO:0007669"/>
    <property type="project" value="InterPro"/>
</dbReference>
<comment type="caution">
    <text evidence="5">The sequence shown here is derived from an EMBL/GenBank/DDBJ whole genome shotgun (WGS) entry which is preliminary data.</text>
</comment>
<dbReference type="Pfam" id="PF12612">
    <property type="entry name" value="TFCD_C"/>
    <property type="match status" value="1"/>
</dbReference>
<feature type="domain" description="Tubulin-folding cofactor D C-terminal" evidence="3">
    <location>
        <begin position="858"/>
        <end position="1052"/>
    </location>
</feature>
<gene>
    <name evidence="5" type="ORF">CVT24_001566</name>
</gene>
<evidence type="ECO:0000256" key="2">
    <source>
        <dbReference type="PROSITE-ProRule" id="PRU00103"/>
    </source>
</evidence>
<keyword evidence="6" id="KW-1185">Reference proteome</keyword>
<dbReference type="GO" id="GO:0005096">
    <property type="term" value="F:GTPase activator activity"/>
    <property type="evidence" value="ECO:0007669"/>
    <property type="project" value="InterPro"/>
</dbReference>
<dbReference type="InterPro" id="IPR033162">
    <property type="entry name" value="TBCD"/>
</dbReference>
<evidence type="ECO:0000256" key="1">
    <source>
        <dbReference type="ARBA" id="ARBA00023186"/>
    </source>
</evidence>
<dbReference type="EMBL" id="NHTK01001220">
    <property type="protein sequence ID" value="PPR01746.1"/>
    <property type="molecule type" value="Genomic_DNA"/>
</dbReference>
<sequence>MAERDEKVFATFEKRGELLEVQNFLLSRDRHQESVPYEEVKKEGLALQKFSELLDEYQEQPYLLDPYLEELVAPLVESLKDYAVKSIANPEKDAFNFRAIHLTSMLYCYIKFRGYKAIIRFFPHEIADLSIALDFMQLPEGLVQKSYQWPLRYVMLLWLYLICMIPFDLAQFDDADNRGKTAQTIESVAKKYIGNPGLERQGAALLLARLYMRKDSGSGFHNFVQWTLKLLRENTDVLTAVGLLQVVCEVVKSGSAEQVQDELSDLLAISQLIHESTSLSGNTLVRKYATKLTSRVGLRLLPGAPSASRKNYKILSTGETSGNTDPQLEDFDVPSDVEDILQALFEALQDKDTVVRWSAAKGVGRIAERLPKDFANQVLETLFGLFEIHSIAAATMYDLPATAESTWHGACLACAEMARHNLIEASYLPQLIEWLSKALYFDLRKGAHSIGSNVRDAASYVLWALARTQNQSALANHSTALAQRLAAVACYDREVHIRRAASAAFQEHVGRTNLLPHGIDVLGKTDFYAVSIQKNAFLTAAPQVAEHAEYRVAFFDHILDVVLRHWDIRMRELGSQSLKLICSHDLSGLAPRAIEKLVRLLDSLDTIDVHGGLSGLCEMALAFRECIKYSLILDTHLRDIFKTLSHVSESTISSPRNEIITAAACRLIENTITVAEINLGDDCSVPGWKKTIDVGLKHRQPAVQEAAARALAVLIKELKVGSPIMQQSLARLLGMIDYNTHRNILPQAVTYLLDKVKETSKSTIETRRGCYQAMPCILTLVSPHFNSHVSSDVMNSLVDALLSGLTDYTIDERGDVGSWARLACVQGLAAISELLLGNADSITGFENYYSPDKHVLIAAGILKQGVERLDNVRLESGSCFTKLLRLPPPKIGGAERWRLPASSLLEELFLSSTDQAGWNEGEWLYPRAFRLLEVPEYRQSVLSGLVISIGSKTDSIQKPVSKNLVAFSQSLPLSATPNSPYSLLEFLTDLINHAKSHMTSNPVVIPVFQTLNIMFEAYLLDELPKEPSGLQLLKTLLHMASKNVDKMKSVQRIQEATKIAINLLALKPIRDEKVSSLNNFLTHPFPRVRADAAEYLYVMLQSRDLDMETEEIEEILLETEWTTGDMSVAQNASNEIVRLLKSSEA</sequence>
<dbReference type="InterPro" id="IPR016024">
    <property type="entry name" value="ARM-type_fold"/>
</dbReference>
<proteinExistence type="predicted"/>
<name>A0A409YFF1_9AGAR</name>
<dbReference type="FunCoup" id="A0A409YFF1">
    <property type="interactions" value="422"/>
</dbReference>
<feature type="domain" description="Tubulin-folding cofactor D ARM repeats" evidence="4">
    <location>
        <begin position="319"/>
        <end position="519"/>
    </location>
</feature>
<feature type="repeat" description="HEAT" evidence="2">
    <location>
        <begin position="340"/>
        <end position="377"/>
    </location>
</feature>
<dbReference type="PANTHER" id="PTHR12658">
    <property type="entry name" value="BETA-TUBULIN COFACTOR D"/>
    <property type="match status" value="1"/>
</dbReference>
<protein>
    <submittedName>
        <fullName evidence="5">Uncharacterized protein</fullName>
    </submittedName>
</protein>
<accession>A0A409YFF1</accession>
<dbReference type="STRING" id="181874.A0A409YFF1"/>
<evidence type="ECO:0000313" key="5">
    <source>
        <dbReference type="EMBL" id="PPR01746.1"/>
    </source>
</evidence>
<dbReference type="InterPro" id="IPR021133">
    <property type="entry name" value="HEAT_type_2"/>
</dbReference>
<dbReference type="AlphaFoldDB" id="A0A409YFF1"/>
<dbReference type="SUPFAM" id="SSF48371">
    <property type="entry name" value="ARM repeat"/>
    <property type="match status" value="1"/>
</dbReference>
<evidence type="ECO:0000259" key="4">
    <source>
        <dbReference type="Pfam" id="PF25767"/>
    </source>
</evidence>
<dbReference type="GO" id="GO:0007023">
    <property type="term" value="P:post-chaperonin tubulin folding pathway"/>
    <property type="evidence" value="ECO:0007669"/>
    <property type="project" value="InterPro"/>
</dbReference>
<dbReference type="InterPro" id="IPR022577">
    <property type="entry name" value="TBCD_C"/>
</dbReference>
<dbReference type="Gene3D" id="1.25.10.10">
    <property type="entry name" value="Leucine-rich Repeat Variant"/>
    <property type="match status" value="2"/>
</dbReference>
<dbReference type="GO" id="GO:0048487">
    <property type="term" value="F:beta-tubulin binding"/>
    <property type="evidence" value="ECO:0007669"/>
    <property type="project" value="InterPro"/>
</dbReference>
<dbReference type="PROSITE" id="PS50077">
    <property type="entry name" value="HEAT_REPEAT"/>
    <property type="match status" value="1"/>
</dbReference>
<dbReference type="Pfam" id="PF25767">
    <property type="entry name" value="ARM_TBCD_2nd"/>
    <property type="match status" value="1"/>
</dbReference>
<dbReference type="InterPro" id="IPR011989">
    <property type="entry name" value="ARM-like"/>
</dbReference>
<dbReference type="Pfam" id="PF23579">
    <property type="entry name" value="ARM_TBCD"/>
    <property type="match status" value="1"/>
</dbReference>
<dbReference type="OrthoDB" id="1735853at2759"/>
<dbReference type="Proteomes" id="UP000284842">
    <property type="component" value="Unassembled WGS sequence"/>
</dbReference>
<dbReference type="InParanoid" id="A0A409YFF1"/>
<reference evidence="5 6" key="1">
    <citation type="journal article" date="2018" name="Evol. Lett.">
        <title>Horizontal gene cluster transfer increased hallucinogenic mushroom diversity.</title>
        <authorList>
            <person name="Reynolds H.T."/>
            <person name="Vijayakumar V."/>
            <person name="Gluck-Thaler E."/>
            <person name="Korotkin H.B."/>
            <person name="Matheny P.B."/>
            <person name="Slot J.C."/>
        </authorList>
    </citation>
    <scope>NUCLEOTIDE SEQUENCE [LARGE SCALE GENOMIC DNA]</scope>
    <source>
        <strain evidence="5 6">2629</strain>
    </source>
</reference>
<evidence type="ECO:0000313" key="6">
    <source>
        <dbReference type="Proteomes" id="UP000284842"/>
    </source>
</evidence>
<dbReference type="GO" id="GO:0000226">
    <property type="term" value="P:microtubule cytoskeleton organization"/>
    <property type="evidence" value="ECO:0007669"/>
    <property type="project" value="TreeGrafter"/>
</dbReference>
<dbReference type="PANTHER" id="PTHR12658:SF0">
    <property type="entry name" value="TUBULIN-SPECIFIC CHAPERONE D"/>
    <property type="match status" value="1"/>
</dbReference>